<gene>
    <name evidence="2" type="ORF">EJP67_23725</name>
</gene>
<sequence length="193" mass="20813">MKKIRHLLVLFTAAACTHTGAQTARATPRGSSDFPSPAASHGSVSESNAAVFKACANAPIANGTCPLDAVFGLFKLAPNNDVLDFKASNTVPRTINQNYGWILKLNRKTGKVRVLERMTLPETPKTWGTGGQPYGMSADRKTLSLDVTLTIHDGTIAKSWDVVEGDPPGHYLITAYVEDSAPVQFEFDVIDPR</sequence>
<feature type="chain" id="PRO_5019526764" evidence="1">
    <location>
        <begin position="22"/>
        <end position="193"/>
    </location>
</feature>
<protein>
    <submittedName>
        <fullName evidence="2">Uncharacterized protein</fullName>
    </submittedName>
</protein>
<name>A0A433MQE2_9BURK</name>
<keyword evidence="1" id="KW-0732">Signal</keyword>
<proteinExistence type="predicted"/>
<dbReference type="AlphaFoldDB" id="A0A433MQE2"/>
<organism evidence="2 3">
    <name type="scientific">Variovorax guangxiensis</name>
    <dbReference type="NCBI Taxonomy" id="1775474"/>
    <lineage>
        <taxon>Bacteria</taxon>
        <taxon>Pseudomonadati</taxon>
        <taxon>Pseudomonadota</taxon>
        <taxon>Betaproteobacteria</taxon>
        <taxon>Burkholderiales</taxon>
        <taxon>Comamonadaceae</taxon>
        <taxon>Variovorax</taxon>
    </lineage>
</organism>
<dbReference type="RefSeq" id="WP_126024174.1">
    <property type="nucleotide sequence ID" value="NZ_RXFT01000011.1"/>
</dbReference>
<evidence type="ECO:0000313" key="2">
    <source>
        <dbReference type="EMBL" id="RUR70068.1"/>
    </source>
</evidence>
<dbReference type="OrthoDB" id="511130at2"/>
<reference evidence="2 3" key="1">
    <citation type="submission" date="2018-12" db="EMBL/GenBank/DDBJ databases">
        <title>The genome sequences of Variovorax guangxiensis DSM 27352.</title>
        <authorList>
            <person name="Gao J."/>
            <person name="Sun J."/>
        </authorList>
    </citation>
    <scope>NUCLEOTIDE SEQUENCE [LARGE SCALE GENOMIC DNA]</scope>
    <source>
        <strain evidence="2 3">DSM 27352</strain>
    </source>
</reference>
<feature type="signal peptide" evidence="1">
    <location>
        <begin position="1"/>
        <end position="21"/>
    </location>
</feature>
<comment type="caution">
    <text evidence="2">The sequence shown here is derived from an EMBL/GenBank/DDBJ whole genome shotgun (WGS) entry which is preliminary data.</text>
</comment>
<evidence type="ECO:0000256" key="1">
    <source>
        <dbReference type="SAM" id="SignalP"/>
    </source>
</evidence>
<accession>A0A433MQE2</accession>
<dbReference type="PROSITE" id="PS51257">
    <property type="entry name" value="PROKAR_LIPOPROTEIN"/>
    <property type="match status" value="1"/>
</dbReference>
<dbReference type="Proteomes" id="UP000281118">
    <property type="component" value="Unassembled WGS sequence"/>
</dbReference>
<dbReference type="EMBL" id="RXFT01000011">
    <property type="protein sequence ID" value="RUR70068.1"/>
    <property type="molecule type" value="Genomic_DNA"/>
</dbReference>
<evidence type="ECO:0000313" key="3">
    <source>
        <dbReference type="Proteomes" id="UP000281118"/>
    </source>
</evidence>